<proteinExistence type="inferred from homology"/>
<reference evidence="14 15" key="1">
    <citation type="submission" date="2018-04" db="EMBL/GenBank/DDBJ databases">
        <title>Genomic Encyclopedia of Archaeal and Bacterial Type Strains, Phase II (KMG-II): from individual species to whole genera.</title>
        <authorList>
            <person name="Goeker M."/>
        </authorList>
    </citation>
    <scope>NUCLEOTIDE SEQUENCE [LARGE SCALE GENOMIC DNA]</scope>
    <source>
        <strain evidence="14 15">DSM 18806</strain>
    </source>
</reference>
<dbReference type="Pfam" id="PF01979">
    <property type="entry name" value="Amidohydro_1"/>
    <property type="match status" value="1"/>
</dbReference>
<feature type="binding site" evidence="11">
    <location>
        <position position="223"/>
    </location>
    <ligand>
        <name>substrate</name>
    </ligand>
</feature>
<comment type="similarity">
    <text evidence="1 9">Belongs to the metallo-dependent hydrolases superfamily. NagA family.</text>
</comment>
<dbReference type="PANTHER" id="PTHR11113:SF14">
    <property type="entry name" value="N-ACETYLGLUCOSAMINE-6-PHOSPHATE DEACETYLASE"/>
    <property type="match status" value="1"/>
</dbReference>
<evidence type="ECO:0000256" key="3">
    <source>
        <dbReference type="ARBA" id="ARBA00018029"/>
    </source>
</evidence>
<feature type="binding site" evidence="11">
    <location>
        <begin position="215"/>
        <end position="216"/>
    </location>
    <ligand>
        <name>substrate</name>
    </ligand>
</feature>
<dbReference type="AlphaFoldDB" id="A0A2T5ICS0"/>
<comment type="cofactor">
    <cofactor evidence="12">
        <name>a divalent metal cation</name>
        <dbReference type="ChEBI" id="CHEBI:60240"/>
    </cofactor>
    <text evidence="12">Binds 1 divalent metal cation per subunit.</text>
</comment>
<dbReference type="Gene3D" id="3.20.20.140">
    <property type="entry name" value="Metal-dependent hydrolases"/>
    <property type="match status" value="1"/>
</dbReference>
<feature type="binding site" evidence="12">
    <location>
        <position position="128"/>
    </location>
    <ligand>
        <name>Zn(2+)</name>
        <dbReference type="ChEBI" id="CHEBI:29105"/>
    </ligand>
</feature>
<protein>
    <recommendedName>
        <fullName evidence="3">N-acetylglucosamine-6-phosphate deacetylase</fullName>
        <ecNumber evidence="2">3.5.1.25</ecNumber>
    </recommendedName>
</protein>
<evidence type="ECO:0000256" key="8">
    <source>
        <dbReference type="ARBA" id="ARBA00060590"/>
    </source>
</evidence>
<evidence type="ECO:0000256" key="1">
    <source>
        <dbReference type="ARBA" id="ARBA00010716"/>
    </source>
</evidence>
<gene>
    <name evidence="14" type="ORF">C8U37_12143</name>
</gene>
<dbReference type="InterPro" id="IPR003764">
    <property type="entry name" value="GlcNAc_6-P_deAcase"/>
</dbReference>
<evidence type="ECO:0000256" key="2">
    <source>
        <dbReference type="ARBA" id="ARBA00011899"/>
    </source>
</evidence>
<dbReference type="InterPro" id="IPR011059">
    <property type="entry name" value="Metal-dep_hydrolase_composite"/>
</dbReference>
<evidence type="ECO:0000313" key="14">
    <source>
        <dbReference type="EMBL" id="PTQ81619.1"/>
    </source>
</evidence>
<comment type="pathway">
    <text evidence="8">Amino-sugar metabolism; N-acetylneuraminate degradation; D-fructose 6-phosphate from N-acetylneuraminate: step 4/5.</text>
</comment>
<dbReference type="FunFam" id="3.20.20.140:FF:000004">
    <property type="entry name" value="N-acetylglucosamine-6-phosphate deacetylase"/>
    <property type="match status" value="1"/>
</dbReference>
<evidence type="ECO:0000256" key="9">
    <source>
        <dbReference type="PIRNR" id="PIRNR038994"/>
    </source>
</evidence>
<evidence type="ECO:0000256" key="4">
    <source>
        <dbReference type="ARBA" id="ARBA00022723"/>
    </source>
</evidence>
<dbReference type="InterPro" id="IPR032466">
    <property type="entry name" value="Metal_Hydrolase"/>
</dbReference>
<keyword evidence="6 9" id="KW-0119">Carbohydrate metabolism</keyword>
<dbReference type="GO" id="GO:0046872">
    <property type="term" value="F:metal ion binding"/>
    <property type="evidence" value="ECO:0007669"/>
    <property type="project" value="UniProtKB-KW"/>
</dbReference>
<feature type="binding site" evidence="11">
    <location>
        <position position="247"/>
    </location>
    <ligand>
        <name>substrate</name>
    </ligand>
</feature>
<evidence type="ECO:0000256" key="11">
    <source>
        <dbReference type="PIRSR" id="PIRSR038994-2"/>
    </source>
</evidence>
<dbReference type="SUPFAM" id="SSF51556">
    <property type="entry name" value="Metallo-dependent hydrolases"/>
    <property type="match status" value="1"/>
</dbReference>
<keyword evidence="5 9" id="KW-0378">Hydrolase</keyword>
<evidence type="ECO:0000313" key="15">
    <source>
        <dbReference type="Proteomes" id="UP000244161"/>
    </source>
</evidence>
<dbReference type="GO" id="GO:0006046">
    <property type="term" value="P:N-acetylglucosamine catabolic process"/>
    <property type="evidence" value="ECO:0007669"/>
    <property type="project" value="TreeGrafter"/>
</dbReference>
<comment type="catalytic activity">
    <reaction evidence="7">
        <text>N-acetyl-D-glucosamine 6-phosphate + H2O = D-glucosamine 6-phosphate + acetate</text>
        <dbReference type="Rhea" id="RHEA:22936"/>
        <dbReference type="ChEBI" id="CHEBI:15377"/>
        <dbReference type="ChEBI" id="CHEBI:30089"/>
        <dbReference type="ChEBI" id="CHEBI:57513"/>
        <dbReference type="ChEBI" id="CHEBI:58725"/>
        <dbReference type="EC" id="3.5.1.25"/>
    </reaction>
</comment>
<dbReference type="PIRSF" id="PIRSF038994">
    <property type="entry name" value="NagA"/>
    <property type="match status" value="1"/>
</dbReference>
<evidence type="ECO:0000256" key="7">
    <source>
        <dbReference type="ARBA" id="ARBA00047647"/>
    </source>
</evidence>
<organism evidence="14 15">
    <name type="scientific">Trichococcus patagoniensis</name>
    <dbReference type="NCBI Taxonomy" id="382641"/>
    <lineage>
        <taxon>Bacteria</taxon>
        <taxon>Bacillati</taxon>
        <taxon>Bacillota</taxon>
        <taxon>Bacilli</taxon>
        <taxon>Lactobacillales</taxon>
        <taxon>Carnobacteriaceae</taxon>
        <taxon>Trichococcus</taxon>
    </lineage>
</organism>
<dbReference type="Proteomes" id="UP000244161">
    <property type="component" value="Unassembled WGS sequence"/>
</dbReference>
<dbReference type="SUPFAM" id="SSF51338">
    <property type="entry name" value="Composite domain of metallo-dependent hydrolases"/>
    <property type="match status" value="1"/>
</dbReference>
<dbReference type="NCBIfam" id="TIGR00221">
    <property type="entry name" value="nagA"/>
    <property type="match status" value="1"/>
</dbReference>
<feature type="binding site" evidence="11">
    <location>
        <position position="139"/>
    </location>
    <ligand>
        <name>substrate</name>
    </ligand>
</feature>
<evidence type="ECO:0000256" key="12">
    <source>
        <dbReference type="PIRSR" id="PIRSR038994-3"/>
    </source>
</evidence>
<sequence>MKKVIIHAEVYTGETVIADGFVRFGKEISAVGDMSEYVAETDEEVIDATGSRLMPGFIDVHSHGGYGVDNMDGDADEINRMIETMHREGITSYFPTTMTQSTENIEKALIGIRKAAEKHPVIQGIHLEGPFISVVHKGAQPEEHIKLPDAALMKKWQDLSGGLIRLVTFAPETSDATAFEQYCLDNQIVLSVGHSDALRKQLQQSKATHITHLYNAQRGLHHREPGVTGHAFLEDGIYAEMIVDGLHIDPEMVKIAFKQKGADRIELITDAMRAKGMGDGISELGGQKVIVKDGEARLESGNLAGSVLEFQEAFKNIISFTGCSIADAVKMSSVNQAREFGLVRKGGIAPGKDADMVLLSKSFTVEQTISYGQTVFKKIESRA</sequence>
<dbReference type="CDD" id="cd00854">
    <property type="entry name" value="NagA"/>
    <property type="match status" value="1"/>
</dbReference>
<dbReference type="GO" id="GO:0008448">
    <property type="term" value="F:N-acetylglucosamine-6-phosphate deacetylase activity"/>
    <property type="evidence" value="ECO:0007669"/>
    <property type="project" value="UniProtKB-EC"/>
</dbReference>
<dbReference type="EC" id="3.5.1.25" evidence="2"/>
<keyword evidence="15" id="KW-1185">Reference proteome</keyword>
<evidence type="ECO:0000256" key="10">
    <source>
        <dbReference type="PIRSR" id="PIRSR038994-1"/>
    </source>
</evidence>
<feature type="domain" description="Amidohydrolase-related" evidence="13">
    <location>
        <begin position="53"/>
        <end position="375"/>
    </location>
</feature>
<dbReference type="PANTHER" id="PTHR11113">
    <property type="entry name" value="N-ACETYLGLUCOSAMINE-6-PHOSPHATE DEACETYLASE"/>
    <property type="match status" value="1"/>
</dbReference>
<name>A0A2T5ICS0_9LACT</name>
<keyword evidence="4 12" id="KW-0479">Metal-binding</keyword>
<dbReference type="RefSeq" id="WP_108033547.1">
    <property type="nucleotide sequence ID" value="NZ_QAOM01000021.1"/>
</dbReference>
<feature type="binding site" evidence="12">
    <location>
        <position position="194"/>
    </location>
    <ligand>
        <name>Zn(2+)</name>
        <dbReference type="ChEBI" id="CHEBI:29105"/>
    </ligand>
</feature>
<evidence type="ECO:0000259" key="13">
    <source>
        <dbReference type="Pfam" id="PF01979"/>
    </source>
</evidence>
<feature type="active site" description="Proton donor/acceptor" evidence="10">
    <location>
        <position position="270"/>
    </location>
</feature>
<dbReference type="Gene3D" id="2.30.40.10">
    <property type="entry name" value="Urease, subunit C, domain 1"/>
    <property type="match status" value="1"/>
</dbReference>
<feature type="binding site" evidence="11">
    <location>
        <begin position="303"/>
        <end position="305"/>
    </location>
    <ligand>
        <name>substrate</name>
    </ligand>
</feature>
<comment type="caution">
    <text evidence="14">The sequence shown here is derived from an EMBL/GenBank/DDBJ whole genome shotgun (WGS) entry which is preliminary data.</text>
</comment>
<evidence type="ECO:0000256" key="5">
    <source>
        <dbReference type="ARBA" id="ARBA00022801"/>
    </source>
</evidence>
<dbReference type="OrthoDB" id="9776488at2"/>
<accession>A0A2T5ICS0</accession>
<dbReference type="InterPro" id="IPR006680">
    <property type="entry name" value="Amidohydro-rel"/>
</dbReference>
<feature type="binding site" evidence="12">
    <location>
        <position position="212"/>
    </location>
    <ligand>
        <name>Zn(2+)</name>
        <dbReference type="ChEBI" id="CHEBI:29105"/>
    </ligand>
</feature>
<evidence type="ECO:0000256" key="6">
    <source>
        <dbReference type="ARBA" id="ARBA00023277"/>
    </source>
</evidence>
<dbReference type="EMBL" id="QAOM01000021">
    <property type="protein sequence ID" value="PTQ81619.1"/>
    <property type="molecule type" value="Genomic_DNA"/>
</dbReference>